<dbReference type="Pfam" id="PF01979">
    <property type="entry name" value="Amidohydro_1"/>
    <property type="match status" value="1"/>
</dbReference>
<protein>
    <submittedName>
        <fullName evidence="6">Guanine deaminase</fullName>
    </submittedName>
</protein>
<dbReference type="AlphaFoldDB" id="A0A0F2LWA5"/>
<dbReference type="PANTHER" id="PTHR11271:SF6">
    <property type="entry name" value="GUANINE DEAMINASE"/>
    <property type="match status" value="1"/>
</dbReference>
<accession>A0A0F2LWA5</accession>
<evidence type="ECO:0000256" key="1">
    <source>
        <dbReference type="ARBA" id="ARBA00001947"/>
    </source>
</evidence>
<dbReference type="GO" id="GO:0005829">
    <property type="term" value="C:cytosol"/>
    <property type="evidence" value="ECO:0007669"/>
    <property type="project" value="TreeGrafter"/>
</dbReference>
<dbReference type="SUPFAM" id="SSF51556">
    <property type="entry name" value="Metallo-dependent hydrolases"/>
    <property type="match status" value="1"/>
</dbReference>
<dbReference type="GO" id="GO:0046098">
    <property type="term" value="P:guanine metabolic process"/>
    <property type="evidence" value="ECO:0007669"/>
    <property type="project" value="TreeGrafter"/>
</dbReference>
<dbReference type="KEGG" id="ssck:SPSK_05196"/>
<evidence type="ECO:0000256" key="4">
    <source>
        <dbReference type="ARBA" id="ARBA00022833"/>
    </source>
</evidence>
<sequence length="537" mass="57795">MANQIFFGTFVHTPALDQIEYLHDTVVAVEATGVIFAIEELPPIGRHNPVAWIRSSLLPNLGWAADTAITATRPGQFFFPGFIGASSPPFVPIRACETCHANKVNTDTHLHASQYPNVGIFGKSTLLDWLNKYTFPLEASLHDLAKARRVYGRCIRKTLSHGTTTAAYYATVDVASTNLLADLCLQAGQRALVGRVCMDQHAFSPDYYRDETPEEAEAATRVCMDHIARIDPKHTMLRPVLTPRFAPSCTGDLMGRLGRLHKEGPWPIQTHISENTSEVALVKDLFKGIVPPSAGEADGLPSYAGVYDHFGLLTPQTILAHGVHLTEAEASLIRERGSKVSHCPCSNSAITSGAARVRWLLERGIEVGLGTDMSGGYSPSILEAARLASMVSRHVAMGGDDAAKLSVEEVLFLGTVGGAHVVGMGDRLGLFRPGMLWDAQLVGLALVDASGNADVTSGFADETTGAEADASLSEEEGNVDVFGWETWEDRIAKWLFNGDDRNTKKVWVNGRLVHDRSARAAQARATANGTAASAVSA</sequence>
<organism evidence="6 7">
    <name type="scientific">Sporothrix schenckii 1099-18</name>
    <dbReference type="NCBI Taxonomy" id="1397361"/>
    <lineage>
        <taxon>Eukaryota</taxon>
        <taxon>Fungi</taxon>
        <taxon>Dikarya</taxon>
        <taxon>Ascomycota</taxon>
        <taxon>Pezizomycotina</taxon>
        <taxon>Sordariomycetes</taxon>
        <taxon>Sordariomycetidae</taxon>
        <taxon>Ophiostomatales</taxon>
        <taxon>Ophiostomataceae</taxon>
        <taxon>Sporothrix</taxon>
    </lineage>
</organism>
<dbReference type="GO" id="GO:0008892">
    <property type="term" value="F:guanine deaminase activity"/>
    <property type="evidence" value="ECO:0007669"/>
    <property type="project" value="TreeGrafter"/>
</dbReference>
<comment type="cofactor">
    <cofactor evidence="1">
        <name>Zn(2+)</name>
        <dbReference type="ChEBI" id="CHEBI:29105"/>
    </cofactor>
</comment>
<evidence type="ECO:0000313" key="6">
    <source>
        <dbReference type="EMBL" id="KJR80176.1"/>
    </source>
</evidence>
<dbReference type="PANTHER" id="PTHR11271">
    <property type="entry name" value="GUANINE DEAMINASE"/>
    <property type="match status" value="1"/>
</dbReference>
<keyword evidence="2" id="KW-0479">Metal-binding</keyword>
<evidence type="ECO:0000256" key="2">
    <source>
        <dbReference type="ARBA" id="ARBA00022723"/>
    </source>
</evidence>
<reference evidence="6 7" key="2">
    <citation type="journal article" date="2015" name="Eukaryot. Cell">
        <title>Asexual propagation of a virulent clone complex in a human and feline outbreak of sporotrichosis.</title>
        <authorList>
            <person name="Teixeira Mde M."/>
            <person name="Rodrigues A.M."/>
            <person name="Tsui C.K."/>
            <person name="de Almeida L.G."/>
            <person name="Van Diepeningen A.D."/>
            <person name="van den Ende B.G."/>
            <person name="Fernandes G.F."/>
            <person name="Kano R."/>
            <person name="Hamelin R.C."/>
            <person name="Lopes-Bezerra L.M."/>
            <person name="Vasconcelos A.T."/>
            <person name="de Hoog S."/>
            <person name="de Camargo Z.P."/>
            <person name="Felipe M.S."/>
        </authorList>
    </citation>
    <scope>NUCLEOTIDE SEQUENCE [LARGE SCALE GENOMIC DNA]</scope>
    <source>
        <strain evidence="6 7">1099-18</strain>
    </source>
</reference>
<dbReference type="VEuPathDB" id="FungiDB:SPSK_05196"/>
<dbReference type="RefSeq" id="XP_016582852.1">
    <property type="nucleotide sequence ID" value="XM_016731946.1"/>
</dbReference>
<dbReference type="EMBL" id="AXCR01000012">
    <property type="protein sequence ID" value="KJR80176.1"/>
    <property type="molecule type" value="Genomic_DNA"/>
</dbReference>
<evidence type="ECO:0000313" key="7">
    <source>
        <dbReference type="Proteomes" id="UP000033710"/>
    </source>
</evidence>
<dbReference type="Gene3D" id="3.20.20.140">
    <property type="entry name" value="Metal-dependent hydrolases"/>
    <property type="match status" value="1"/>
</dbReference>
<dbReference type="OrthoDB" id="194468at2759"/>
<name>A0A0F2LWA5_SPOSC</name>
<dbReference type="InterPro" id="IPR006680">
    <property type="entry name" value="Amidohydro-rel"/>
</dbReference>
<comment type="caution">
    <text evidence="6">The sequence shown here is derived from an EMBL/GenBank/DDBJ whole genome shotgun (WGS) entry which is preliminary data.</text>
</comment>
<dbReference type="InterPro" id="IPR011059">
    <property type="entry name" value="Metal-dep_hydrolase_composite"/>
</dbReference>
<feature type="domain" description="Amidohydrolase-related" evidence="5">
    <location>
        <begin position="107"/>
        <end position="513"/>
    </location>
</feature>
<gene>
    <name evidence="6" type="ORF">SPSK_05196</name>
</gene>
<dbReference type="Gene3D" id="2.30.40.10">
    <property type="entry name" value="Urease, subunit C, domain 1"/>
    <property type="match status" value="2"/>
</dbReference>
<evidence type="ECO:0000259" key="5">
    <source>
        <dbReference type="Pfam" id="PF01979"/>
    </source>
</evidence>
<dbReference type="GO" id="GO:0008270">
    <property type="term" value="F:zinc ion binding"/>
    <property type="evidence" value="ECO:0007669"/>
    <property type="project" value="TreeGrafter"/>
</dbReference>
<keyword evidence="3" id="KW-0378">Hydrolase</keyword>
<dbReference type="InterPro" id="IPR032466">
    <property type="entry name" value="Metal_Hydrolase"/>
</dbReference>
<keyword evidence="4" id="KW-0862">Zinc</keyword>
<dbReference type="InterPro" id="IPR051607">
    <property type="entry name" value="Metallo-dep_hydrolases"/>
</dbReference>
<evidence type="ECO:0000256" key="3">
    <source>
        <dbReference type="ARBA" id="ARBA00022801"/>
    </source>
</evidence>
<dbReference type="Proteomes" id="UP000033710">
    <property type="component" value="Unassembled WGS sequence"/>
</dbReference>
<proteinExistence type="predicted"/>
<reference evidence="6 7" key="1">
    <citation type="journal article" date="2014" name="BMC Genomics">
        <title>Comparative genomics of the major fungal agents of human and animal Sporotrichosis: Sporothrix schenckii and Sporothrix brasiliensis.</title>
        <authorList>
            <person name="Teixeira M.M."/>
            <person name="de Almeida L.G."/>
            <person name="Kubitschek-Barreira P."/>
            <person name="Alves F.L."/>
            <person name="Kioshima E.S."/>
            <person name="Abadio A.K."/>
            <person name="Fernandes L."/>
            <person name="Derengowski L.S."/>
            <person name="Ferreira K.S."/>
            <person name="Souza R.C."/>
            <person name="Ruiz J.C."/>
            <person name="de Andrade N.C."/>
            <person name="Paes H.C."/>
            <person name="Nicola A.M."/>
            <person name="Albuquerque P."/>
            <person name="Gerber A.L."/>
            <person name="Martins V.P."/>
            <person name="Peconick L.D."/>
            <person name="Neto A.V."/>
            <person name="Chaucanez C.B."/>
            <person name="Silva P.A."/>
            <person name="Cunha O.L."/>
            <person name="de Oliveira F.F."/>
            <person name="dos Santos T.C."/>
            <person name="Barros A.L."/>
            <person name="Soares M.A."/>
            <person name="de Oliveira L.M."/>
            <person name="Marini M.M."/>
            <person name="Villalobos-Duno H."/>
            <person name="Cunha M.M."/>
            <person name="de Hoog S."/>
            <person name="da Silveira J.F."/>
            <person name="Henrissat B."/>
            <person name="Nino-Vega G.A."/>
            <person name="Cisalpino P.S."/>
            <person name="Mora-Montes H.M."/>
            <person name="Almeida S.R."/>
            <person name="Stajich J.E."/>
            <person name="Lopes-Bezerra L.M."/>
            <person name="Vasconcelos A.T."/>
            <person name="Felipe M.S."/>
        </authorList>
    </citation>
    <scope>NUCLEOTIDE SEQUENCE [LARGE SCALE GENOMIC DNA]</scope>
    <source>
        <strain evidence="6 7">1099-18</strain>
    </source>
</reference>
<dbReference type="GeneID" id="27667223"/>